<dbReference type="InterPro" id="IPR001240">
    <property type="entry name" value="PRAI_dom"/>
</dbReference>
<dbReference type="SUPFAM" id="SSF51366">
    <property type="entry name" value="Ribulose-phoshate binding barrel"/>
    <property type="match status" value="1"/>
</dbReference>
<accession>A0A5C5YYW2</accession>
<feature type="domain" description="N-(5'phosphoribosyl) anthranilate isomerase (PRAI)" evidence="10">
    <location>
        <begin position="63"/>
        <end position="273"/>
    </location>
</feature>
<dbReference type="InterPro" id="IPR013785">
    <property type="entry name" value="Aldolase_TIM"/>
</dbReference>
<dbReference type="EMBL" id="SJPJ01000001">
    <property type="protein sequence ID" value="TWT79896.1"/>
    <property type="molecule type" value="Genomic_DNA"/>
</dbReference>
<dbReference type="Gene3D" id="3.20.20.70">
    <property type="entry name" value="Aldolase class I"/>
    <property type="match status" value="1"/>
</dbReference>
<protein>
    <recommendedName>
        <fullName evidence="4 9">N-(5'-phosphoribosyl)anthranilate isomerase</fullName>
        <shortName evidence="9">PRAI</shortName>
        <ecNumber evidence="3 9">5.3.1.24</ecNumber>
    </recommendedName>
</protein>
<evidence type="ECO:0000256" key="1">
    <source>
        <dbReference type="ARBA" id="ARBA00001164"/>
    </source>
</evidence>
<reference evidence="11 12" key="1">
    <citation type="submission" date="2019-02" db="EMBL/GenBank/DDBJ databases">
        <title>Deep-cultivation of Planctomycetes and their phenomic and genomic characterization uncovers novel biology.</title>
        <authorList>
            <person name="Wiegand S."/>
            <person name="Jogler M."/>
            <person name="Boedeker C."/>
            <person name="Pinto D."/>
            <person name="Vollmers J."/>
            <person name="Rivas-Marin E."/>
            <person name="Kohn T."/>
            <person name="Peeters S.H."/>
            <person name="Heuer A."/>
            <person name="Rast P."/>
            <person name="Oberbeckmann S."/>
            <person name="Bunk B."/>
            <person name="Jeske O."/>
            <person name="Meyerdierks A."/>
            <person name="Storesund J.E."/>
            <person name="Kallscheuer N."/>
            <person name="Luecker S."/>
            <person name="Lage O.M."/>
            <person name="Pohl T."/>
            <person name="Merkel B.J."/>
            <person name="Hornburger P."/>
            <person name="Mueller R.-W."/>
            <person name="Bruemmer F."/>
            <person name="Labrenz M."/>
            <person name="Spormann A.M."/>
            <person name="Op Den Camp H."/>
            <person name="Overmann J."/>
            <person name="Amann R."/>
            <person name="Jetten M.S.M."/>
            <person name="Mascher T."/>
            <person name="Medema M.H."/>
            <person name="Devos D.P."/>
            <person name="Kaster A.-K."/>
            <person name="Ovreas L."/>
            <person name="Rohde M."/>
            <person name="Galperin M.Y."/>
            <person name="Jogler C."/>
        </authorList>
    </citation>
    <scope>NUCLEOTIDE SEQUENCE [LARGE SCALE GENOMIC DNA]</scope>
    <source>
        <strain evidence="11 12">CA13</strain>
    </source>
</reference>
<keyword evidence="5 9" id="KW-0028">Amino-acid biosynthesis</keyword>
<evidence type="ECO:0000256" key="5">
    <source>
        <dbReference type="ARBA" id="ARBA00022605"/>
    </source>
</evidence>
<evidence type="ECO:0000256" key="2">
    <source>
        <dbReference type="ARBA" id="ARBA00004664"/>
    </source>
</evidence>
<evidence type="ECO:0000256" key="7">
    <source>
        <dbReference type="ARBA" id="ARBA00023141"/>
    </source>
</evidence>
<evidence type="ECO:0000313" key="12">
    <source>
        <dbReference type="Proteomes" id="UP000315010"/>
    </source>
</evidence>
<dbReference type="InterPro" id="IPR011060">
    <property type="entry name" value="RibuloseP-bd_barrel"/>
</dbReference>
<evidence type="ECO:0000256" key="3">
    <source>
        <dbReference type="ARBA" id="ARBA00012572"/>
    </source>
</evidence>
<dbReference type="PANTHER" id="PTHR42894">
    <property type="entry name" value="N-(5'-PHOSPHORIBOSYL)ANTHRANILATE ISOMERASE"/>
    <property type="match status" value="1"/>
</dbReference>
<evidence type="ECO:0000256" key="8">
    <source>
        <dbReference type="ARBA" id="ARBA00023235"/>
    </source>
</evidence>
<comment type="pathway">
    <text evidence="2 9">Amino-acid biosynthesis; L-tryptophan biosynthesis; L-tryptophan from chorismate: step 3/5.</text>
</comment>
<proteinExistence type="inferred from homology"/>
<dbReference type="GO" id="GO:0004640">
    <property type="term" value="F:phosphoribosylanthranilate isomerase activity"/>
    <property type="evidence" value="ECO:0007669"/>
    <property type="project" value="UniProtKB-UniRule"/>
</dbReference>
<dbReference type="HAMAP" id="MF_00135">
    <property type="entry name" value="PRAI"/>
    <property type="match status" value="1"/>
</dbReference>
<dbReference type="CDD" id="cd00405">
    <property type="entry name" value="PRAI"/>
    <property type="match status" value="1"/>
</dbReference>
<dbReference type="GO" id="GO:0000162">
    <property type="term" value="P:L-tryptophan biosynthetic process"/>
    <property type="evidence" value="ECO:0007669"/>
    <property type="project" value="UniProtKB-UniRule"/>
</dbReference>
<sequence length="277" mass="29560">MQIRSDKRRAGRGPNSVAVDFFATPSSVYQPSVYRQSDLDRSNETVGSIELFGLCGARNVFHIKICGIRLKSDIDAIEAAGGDAVGLNFFPKSIRYLDPQSASTGELAIYAQKRGLTRVGVFVNESAERIGSISEKKWIDVIQLHGDETLGDAKALAAIRLPILRAIKLPAGPIGVNQIDSRIRPWTEAGFGVLLDVDAGPAHGGSGTALDWDSLGRWSKANEDTSWTLAGGLRPDNVAEAINVTGAKSVDVASGVESPRGKKSATLISEFCRNANP</sequence>
<evidence type="ECO:0000256" key="9">
    <source>
        <dbReference type="HAMAP-Rule" id="MF_00135"/>
    </source>
</evidence>
<evidence type="ECO:0000256" key="4">
    <source>
        <dbReference type="ARBA" id="ARBA00022272"/>
    </source>
</evidence>
<dbReference type="EC" id="5.3.1.24" evidence="3 9"/>
<organism evidence="11 12">
    <name type="scientific">Novipirellula herctigrandis</name>
    <dbReference type="NCBI Taxonomy" id="2527986"/>
    <lineage>
        <taxon>Bacteria</taxon>
        <taxon>Pseudomonadati</taxon>
        <taxon>Planctomycetota</taxon>
        <taxon>Planctomycetia</taxon>
        <taxon>Pirellulales</taxon>
        <taxon>Pirellulaceae</taxon>
        <taxon>Novipirellula</taxon>
    </lineage>
</organism>
<dbReference type="Pfam" id="PF00697">
    <property type="entry name" value="PRAI"/>
    <property type="match status" value="1"/>
</dbReference>
<gene>
    <name evidence="9 11" type="primary">trpF</name>
    <name evidence="11" type="ORF">CA13_13040</name>
</gene>
<dbReference type="InterPro" id="IPR044643">
    <property type="entry name" value="TrpF_fam"/>
</dbReference>
<keyword evidence="6 9" id="KW-0822">Tryptophan biosynthesis</keyword>
<comment type="similarity">
    <text evidence="9">Belongs to the TrpF family.</text>
</comment>
<dbReference type="AlphaFoldDB" id="A0A5C5YYW2"/>
<keyword evidence="12" id="KW-1185">Reference proteome</keyword>
<evidence type="ECO:0000259" key="10">
    <source>
        <dbReference type="Pfam" id="PF00697"/>
    </source>
</evidence>
<dbReference type="OrthoDB" id="9786954at2"/>
<evidence type="ECO:0000256" key="6">
    <source>
        <dbReference type="ARBA" id="ARBA00022822"/>
    </source>
</evidence>
<name>A0A5C5YYW2_9BACT</name>
<dbReference type="Proteomes" id="UP000315010">
    <property type="component" value="Unassembled WGS sequence"/>
</dbReference>
<comment type="caution">
    <text evidence="11">The sequence shown here is derived from an EMBL/GenBank/DDBJ whole genome shotgun (WGS) entry which is preliminary data.</text>
</comment>
<dbReference type="PANTHER" id="PTHR42894:SF1">
    <property type="entry name" value="N-(5'-PHOSPHORIBOSYL)ANTHRANILATE ISOMERASE"/>
    <property type="match status" value="1"/>
</dbReference>
<dbReference type="UniPathway" id="UPA00035">
    <property type="reaction ID" value="UER00042"/>
</dbReference>
<evidence type="ECO:0000313" key="11">
    <source>
        <dbReference type="EMBL" id="TWT79896.1"/>
    </source>
</evidence>
<keyword evidence="8 9" id="KW-0413">Isomerase</keyword>
<comment type="catalytic activity">
    <reaction evidence="1 9">
        <text>N-(5-phospho-beta-D-ribosyl)anthranilate = 1-(2-carboxyphenylamino)-1-deoxy-D-ribulose 5-phosphate</text>
        <dbReference type="Rhea" id="RHEA:21540"/>
        <dbReference type="ChEBI" id="CHEBI:18277"/>
        <dbReference type="ChEBI" id="CHEBI:58613"/>
        <dbReference type="EC" id="5.3.1.24"/>
    </reaction>
</comment>
<keyword evidence="7 9" id="KW-0057">Aromatic amino acid biosynthesis</keyword>